<dbReference type="Proteomes" id="UP000198618">
    <property type="component" value="Unassembled WGS sequence"/>
</dbReference>
<accession>A0A1I0ACJ6</accession>
<reference evidence="1 2" key="1">
    <citation type="submission" date="2016-10" db="EMBL/GenBank/DDBJ databases">
        <authorList>
            <person name="de Groot N.N."/>
        </authorList>
    </citation>
    <scope>NUCLEOTIDE SEQUENCE [LARGE SCALE GENOMIC DNA]</scope>
    <source>
        <strain evidence="1 2">IBRC-M 10780</strain>
    </source>
</reference>
<sequence length="148" mass="17052">MKGVVTKEEILSDPIITDWLHSMPQELESKGFLTSILEDYFFIDYLVAKEIDGLQVLVVSDEELLVVSFRKSNDPGRYVNQFQRYCLDDIQQVIVKYHPDNPVRYEVILELENETTFTSFIVKGVNGQVPPFINRLNKIMIRGGTGNH</sequence>
<evidence type="ECO:0000313" key="1">
    <source>
        <dbReference type="EMBL" id="SES91913.1"/>
    </source>
</evidence>
<name>A0A1I0ACJ6_9BACI</name>
<protein>
    <submittedName>
        <fullName evidence="1">Uncharacterized protein</fullName>
    </submittedName>
</protein>
<dbReference type="AlphaFoldDB" id="A0A1I0ACJ6"/>
<dbReference type="EMBL" id="FOHE01000003">
    <property type="protein sequence ID" value="SES91913.1"/>
    <property type="molecule type" value="Genomic_DNA"/>
</dbReference>
<evidence type="ECO:0000313" key="2">
    <source>
        <dbReference type="Proteomes" id="UP000198618"/>
    </source>
</evidence>
<dbReference type="RefSeq" id="WP_090867541.1">
    <property type="nucleotide sequence ID" value="NZ_FOHE01000003.1"/>
</dbReference>
<gene>
    <name evidence="1" type="ORF">SAMN05216389_103183</name>
</gene>
<organism evidence="1 2">
    <name type="scientific">Oceanobacillus limi</name>
    <dbReference type="NCBI Taxonomy" id="930131"/>
    <lineage>
        <taxon>Bacteria</taxon>
        <taxon>Bacillati</taxon>
        <taxon>Bacillota</taxon>
        <taxon>Bacilli</taxon>
        <taxon>Bacillales</taxon>
        <taxon>Bacillaceae</taxon>
        <taxon>Oceanobacillus</taxon>
    </lineage>
</organism>
<proteinExistence type="predicted"/>
<keyword evidence="2" id="KW-1185">Reference proteome</keyword>